<dbReference type="Proteomes" id="UP000221852">
    <property type="component" value="Unassembled WGS sequence"/>
</dbReference>
<dbReference type="AlphaFoldDB" id="A0A2C6BMK8"/>
<gene>
    <name evidence="1" type="ORF">CBG59_12500</name>
</gene>
<evidence type="ECO:0008006" key="3">
    <source>
        <dbReference type="Google" id="ProtNLM"/>
    </source>
</evidence>
<comment type="caution">
    <text evidence="1">The sequence shown here is derived from an EMBL/GenBank/DDBJ whole genome shotgun (WGS) entry which is preliminary data.</text>
</comment>
<name>A0A2C6BMK8_FUSNP</name>
<dbReference type="NCBIfam" id="NF033832">
    <property type="entry name" value="sce7726_fam"/>
    <property type="match status" value="1"/>
</dbReference>
<proteinExistence type="predicted"/>
<evidence type="ECO:0000313" key="1">
    <source>
        <dbReference type="EMBL" id="PHI14402.1"/>
    </source>
</evidence>
<organism evidence="1 2">
    <name type="scientific">Fusobacterium nucleatum subsp. polymorphum</name>
    <name type="common">Fusobacterium polymorphum</name>
    <dbReference type="NCBI Taxonomy" id="76857"/>
    <lineage>
        <taxon>Bacteria</taxon>
        <taxon>Fusobacteriati</taxon>
        <taxon>Fusobacteriota</taxon>
        <taxon>Fusobacteriia</taxon>
        <taxon>Fusobacteriales</taxon>
        <taxon>Fusobacteriaceae</taxon>
        <taxon>Fusobacterium</taxon>
    </lineage>
</organism>
<sequence>MEKNNSIFSRLFTKNILEQLLEDKNRDVFKYAISSSNLLEDKKERNVVLLKKIYEYMSKNYRNEYFYQNIIFNNILIGRHSLNTTVALTQIPVAKSKVDLILINGKATVYEIKTELDSFERLENQIKDYYKGFNHVYVVTCEKYYKRLYKILLNTPIGMYVGIYILTDTKRLSLRKKAIENNTMLDYEVIFKYLRKNEFESILLKYNKKLPEVAPVFYYMECFNLLKKIPLLDFYSLAIKELKQREKIEKEKIKLIEDMPKEIRSWIYFYRPSIKDYTKLNNFLENNYGG</sequence>
<dbReference type="EMBL" id="NIRQ01000001">
    <property type="protein sequence ID" value="PHI14402.1"/>
    <property type="molecule type" value="Genomic_DNA"/>
</dbReference>
<dbReference type="RefSeq" id="WP_098982767.1">
    <property type="nucleotide sequence ID" value="NZ_CP077116.1"/>
</dbReference>
<dbReference type="InterPro" id="IPR047729">
    <property type="entry name" value="Sce7726-like"/>
</dbReference>
<evidence type="ECO:0000313" key="2">
    <source>
        <dbReference type="Proteomes" id="UP000221852"/>
    </source>
</evidence>
<reference evidence="1 2" key="1">
    <citation type="submission" date="2017-06" db="EMBL/GenBank/DDBJ databases">
        <title>Draft genome sequence of Fusobacterium nucleatum subsp. polymorphum KCOM 1330 (=ChDC F330).</title>
        <authorList>
            <person name="Kook J.-K."/>
            <person name="Park S.-N."/>
            <person name="Lim Y.K."/>
            <person name="Roh H."/>
        </authorList>
    </citation>
    <scope>NUCLEOTIDE SEQUENCE [LARGE SCALE GENOMIC DNA]</scope>
    <source>
        <strain evidence="2">KCOM 1330 (ChDC F330)</strain>
    </source>
</reference>
<accession>A0A2C6BMK8</accession>
<protein>
    <recommendedName>
        <fullName evidence="3">Sce7726 family protein</fullName>
    </recommendedName>
</protein>